<dbReference type="STRING" id="426702.SAMN04488099_103136"/>
<feature type="transmembrane region" description="Helical" evidence="5">
    <location>
        <begin position="248"/>
        <end position="272"/>
    </location>
</feature>
<proteinExistence type="predicted"/>
<dbReference type="PANTHER" id="PTHR37422:SF13">
    <property type="entry name" value="LIPOPOLYSACCHARIDE BIOSYNTHESIS PROTEIN PA4999-RELATED"/>
    <property type="match status" value="1"/>
</dbReference>
<dbReference type="GO" id="GO:0016874">
    <property type="term" value="F:ligase activity"/>
    <property type="evidence" value="ECO:0007669"/>
    <property type="project" value="UniProtKB-KW"/>
</dbReference>
<feature type="transmembrane region" description="Helical" evidence="5">
    <location>
        <begin position="203"/>
        <end position="236"/>
    </location>
</feature>
<keyword evidence="2 5" id="KW-0812">Transmembrane</keyword>
<protein>
    <submittedName>
        <fullName evidence="7">O-antigen ligase</fullName>
    </submittedName>
</protein>
<feature type="transmembrane region" description="Helical" evidence="5">
    <location>
        <begin position="339"/>
        <end position="363"/>
    </location>
</feature>
<sequence>MGLAAVELKINDTDIPYRSLFLVTLLTSVITVDLGELNLSIGDILLMYLNCMLLLSLKYNMKMDQHRKKWMQRILITITAILFLSYLSLQNYILNGYGLSRGIIELIKFTVAINYGIVFSIYFAYARKEDVRLFLKWVMLSGIIVAVTGIVGVLLYQIGIVTPFVMNGQRAKGTLSDTNIMAIYMLTIAPLVFIYYRKTKALAVFLLFAASVLATSSKAAVVVSVFLVFCFLLLLLLTNKMNKFFRYLFIAVSLLSAVYIAVNNLAVFHLLSQRLSELRSGDHSVVTTGRTDLWLVSLALMANPMFLIFGIGYGAFANYMVNVDVPYYLTEIKLVHNTYLSMFVETGVVTFIIMTGLSVYLLIRTFIEALVTRHYVHIFLLISQLSLIIGMNQVNLQNNRYVYYLFIFYFFAINKRHSALMTSIMERESGH</sequence>
<dbReference type="Pfam" id="PF04932">
    <property type="entry name" value="Wzy_C"/>
    <property type="match status" value="1"/>
</dbReference>
<feature type="transmembrane region" description="Helical" evidence="5">
    <location>
        <begin position="178"/>
        <end position="196"/>
    </location>
</feature>
<feature type="transmembrane region" description="Helical" evidence="5">
    <location>
        <begin position="293"/>
        <end position="319"/>
    </location>
</feature>
<keyword evidence="4 5" id="KW-0472">Membrane</keyword>
<accession>A0A1H7HSU9</accession>
<evidence type="ECO:0000256" key="3">
    <source>
        <dbReference type="ARBA" id="ARBA00022989"/>
    </source>
</evidence>
<feature type="transmembrane region" description="Helical" evidence="5">
    <location>
        <begin position="44"/>
        <end position="61"/>
    </location>
</feature>
<keyword evidence="7" id="KW-0436">Ligase</keyword>
<feature type="transmembrane region" description="Helical" evidence="5">
    <location>
        <begin position="106"/>
        <end position="125"/>
    </location>
</feature>
<comment type="subcellular location">
    <subcellularLocation>
        <location evidence="1">Membrane</location>
        <topology evidence="1">Multi-pass membrane protein</topology>
    </subcellularLocation>
</comment>
<evidence type="ECO:0000256" key="5">
    <source>
        <dbReference type="SAM" id="Phobius"/>
    </source>
</evidence>
<keyword evidence="3 5" id="KW-1133">Transmembrane helix</keyword>
<feature type="transmembrane region" description="Helical" evidence="5">
    <location>
        <begin position="401"/>
        <end position="417"/>
    </location>
</feature>
<reference evidence="8" key="1">
    <citation type="submission" date="2016-10" db="EMBL/GenBank/DDBJ databases">
        <authorList>
            <person name="Varghese N."/>
            <person name="Submissions S."/>
        </authorList>
    </citation>
    <scope>NUCLEOTIDE SEQUENCE [LARGE SCALE GENOMIC DNA]</scope>
    <source>
        <strain evidence="8">DSM 19183</strain>
    </source>
</reference>
<name>A0A1H7HSU9_9LACT</name>
<dbReference type="Proteomes" id="UP000199081">
    <property type="component" value="Unassembled WGS sequence"/>
</dbReference>
<dbReference type="OrthoDB" id="9255580at2"/>
<gene>
    <name evidence="7" type="ORF">SAMN04488099_103136</name>
</gene>
<feature type="transmembrane region" description="Helical" evidence="5">
    <location>
        <begin position="73"/>
        <end position="94"/>
    </location>
</feature>
<evidence type="ECO:0000313" key="8">
    <source>
        <dbReference type="Proteomes" id="UP000199081"/>
    </source>
</evidence>
<organism evidence="7 8">
    <name type="scientific">Alkalibacterium pelagium</name>
    <dbReference type="NCBI Taxonomy" id="426702"/>
    <lineage>
        <taxon>Bacteria</taxon>
        <taxon>Bacillati</taxon>
        <taxon>Bacillota</taxon>
        <taxon>Bacilli</taxon>
        <taxon>Lactobacillales</taxon>
        <taxon>Carnobacteriaceae</taxon>
        <taxon>Alkalibacterium</taxon>
    </lineage>
</organism>
<keyword evidence="8" id="KW-1185">Reference proteome</keyword>
<evidence type="ECO:0000256" key="4">
    <source>
        <dbReference type="ARBA" id="ARBA00023136"/>
    </source>
</evidence>
<feature type="transmembrane region" description="Helical" evidence="5">
    <location>
        <begin position="375"/>
        <end position="395"/>
    </location>
</feature>
<dbReference type="EMBL" id="FNZU01000003">
    <property type="protein sequence ID" value="SEK52110.1"/>
    <property type="molecule type" value="Genomic_DNA"/>
</dbReference>
<dbReference type="InterPro" id="IPR051533">
    <property type="entry name" value="WaaL-like"/>
</dbReference>
<dbReference type="AlphaFoldDB" id="A0A1H7HSU9"/>
<dbReference type="RefSeq" id="WP_091479302.1">
    <property type="nucleotide sequence ID" value="NZ_BJYC01000007.1"/>
</dbReference>
<evidence type="ECO:0000313" key="7">
    <source>
        <dbReference type="EMBL" id="SEK52110.1"/>
    </source>
</evidence>
<dbReference type="GO" id="GO:0016020">
    <property type="term" value="C:membrane"/>
    <property type="evidence" value="ECO:0007669"/>
    <property type="project" value="UniProtKB-SubCell"/>
</dbReference>
<dbReference type="PANTHER" id="PTHR37422">
    <property type="entry name" value="TEICHURONIC ACID BIOSYNTHESIS PROTEIN TUAE"/>
    <property type="match status" value="1"/>
</dbReference>
<feature type="transmembrane region" description="Helical" evidence="5">
    <location>
        <begin position="137"/>
        <end position="158"/>
    </location>
</feature>
<evidence type="ECO:0000259" key="6">
    <source>
        <dbReference type="Pfam" id="PF04932"/>
    </source>
</evidence>
<feature type="domain" description="O-antigen ligase-related" evidence="6">
    <location>
        <begin position="204"/>
        <end position="353"/>
    </location>
</feature>
<evidence type="ECO:0000256" key="2">
    <source>
        <dbReference type="ARBA" id="ARBA00022692"/>
    </source>
</evidence>
<dbReference type="InterPro" id="IPR007016">
    <property type="entry name" value="O-antigen_ligase-rel_domated"/>
</dbReference>
<evidence type="ECO:0000256" key="1">
    <source>
        <dbReference type="ARBA" id="ARBA00004141"/>
    </source>
</evidence>